<proteinExistence type="predicted"/>
<protein>
    <submittedName>
        <fullName evidence="1">Uncharacterized protein</fullName>
    </submittedName>
</protein>
<evidence type="ECO:0000313" key="4">
    <source>
        <dbReference type="Proteomes" id="UP000462410"/>
    </source>
</evidence>
<accession>A0A4Q8IP37</accession>
<organism evidence="1 3">
    <name type="scientific">Escherichia coli</name>
    <dbReference type="NCBI Taxonomy" id="562"/>
    <lineage>
        <taxon>Bacteria</taxon>
        <taxon>Pseudomonadati</taxon>
        <taxon>Pseudomonadota</taxon>
        <taxon>Gammaproteobacteria</taxon>
        <taxon>Enterobacterales</taxon>
        <taxon>Enterobacteriaceae</taxon>
        <taxon>Escherichia</taxon>
    </lineage>
</organism>
<gene>
    <name evidence="2" type="ORF">GP965_09110</name>
    <name evidence="1" type="ORF">GP979_05570</name>
</gene>
<evidence type="ECO:0000313" key="2">
    <source>
        <dbReference type="EMBL" id="MWT21088.1"/>
    </source>
</evidence>
<evidence type="ECO:0000313" key="1">
    <source>
        <dbReference type="EMBL" id="MWR87778.1"/>
    </source>
</evidence>
<evidence type="ECO:0000313" key="3">
    <source>
        <dbReference type="Proteomes" id="UP000436482"/>
    </source>
</evidence>
<dbReference type="Proteomes" id="UP000436482">
    <property type="component" value="Unassembled WGS sequence"/>
</dbReference>
<sequence length="129" mass="14387">MPASYELLKNAKEDLVYPNIHYLHEHSLINFDKIGYRNNNSNPLAWVKATSHGIDFVQQDGGLSAILNVKTIRFHKDTIVVLEDLIAISNMNDTDKEKAKSILSELPVDAIKTVVQTLTTTALNALLKS</sequence>
<name>A0A4Q8IP37_ECOLX</name>
<dbReference type="EMBL" id="WTQQ01000042">
    <property type="protein sequence ID" value="MWR87778.1"/>
    <property type="molecule type" value="Genomic_DNA"/>
</dbReference>
<comment type="caution">
    <text evidence="1">The sequence shown here is derived from an EMBL/GenBank/DDBJ whole genome shotgun (WGS) entry which is preliminary data.</text>
</comment>
<reference evidence="3 4" key="1">
    <citation type="submission" date="2019-12" db="EMBL/GenBank/DDBJ databases">
        <title>Enteriobacteria Tanzani isolates_8377-8380.</title>
        <authorList>
            <person name="Subbiah M."/>
            <person name="Call D."/>
        </authorList>
    </citation>
    <scope>NUCLEOTIDE SEQUENCE [LARGE SCALE GENOMIC DNA]</scope>
    <source>
        <strain evidence="2 4">8378wH8</strain>
        <strain evidence="1 3">8379wE6</strain>
    </source>
</reference>
<dbReference type="AlphaFoldDB" id="A0A4Q8IP37"/>
<dbReference type="EMBL" id="WTRC01000098">
    <property type="protein sequence ID" value="MWT21088.1"/>
    <property type="molecule type" value="Genomic_DNA"/>
</dbReference>
<dbReference type="Proteomes" id="UP000462410">
    <property type="component" value="Unassembled WGS sequence"/>
</dbReference>